<keyword evidence="4" id="KW-1185">Reference proteome</keyword>
<comment type="caution">
    <text evidence="3">The sequence shown here is derived from an EMBL/GenBank/DDBJ whole genome shotgun (WGS) entry which is preliminary data.</text>
</comment>
<reference evidence="3" key="1">
    <citation type="submission" date="2020-09" db="EMBL/GenBank/DDBJ databases">
        <authorList>
            <person name="Kim M.K."/>
        </authorList>
    </citation>
    <scope>NUCLEOTIDE SEQUENCE</scope>
    <source>
        <strain evidence="3">BT702</strain>
    </source>
</reference>
<evidence type="ECO:0000313" key="3">
    <source>
        <dbReference type="EMBL" id="MBD2702538.1"/>
    </source>
</evidence>
<organism evidence="3 4">
    <name type="scientific">Spirosoma profusum</name>
    <dbReference type="NCBI Taxonomy" id="2771354"/>
    <lineage>
        <taxon>Bacteria</taxon>
        <taxon>Pseudomonadati</taxon>
        <taxon>Bacteroidota</taxon>
        <taxon>Cytophagia</taxon>
        <taxon>Cytophagales</taxon>
        <taxon>Cytophagaceae</taxon>
        <taxon>Spirosoma</taxon>
    </lineage>
</organism>
<dbReference type="RefSeq" id="WP_190888389.1">
    <property type="nucleotide sequence ID" value="NZ_JACWZY010000015.1"/>
</dbReference>
<keyword evidence="1" id="KW-0732">Signal</keyword>
<accession>A0A927ARL8</accession>
<feature type="signal peptide" evidence="1">
    <location>
        <begin position="1"/>
        <end position="21"/>
    </location>
</feature>
<gene>
    <name evidence="3" type="ORF">IC229_17960</name>
</gene>
<dbReference type="Gene3D" id="2.40.128.270">
    <property type="match status" value="1"/>
</dbReference>
<evidence type="ECO:0000256" key="1">
    <source>
        <dbReference type="SAM" id="SignalP"/>
    </source>
</evidence>
<dbReference type="Proteomes" id="UP000598820">
    <property type="component" value="Unassembled WGS sequence"/>
</dbReference>
<evidence type="ECO:0000313" key="4">
    <source>
        <dbReference type="Proteomes" id="UP000598820"/>
    </source>
</evidence>
<protein>
    <submittedName>
        <fullName evidence="3">META domain-containing protein</fullName>
    </submittedName>
</protein>
<dbReference type="InterPro" id="IPR038670">
    <property type="entry name" value="HslJ-like_sf"/>
</dbReference>
<dbReference type="AlphaFoldDB" id="A0A927ARL8"/>
<proteinExistence type="predicted"/>
<dbReference type="InterPro" id="IPR005184">
    <property type="entry name" value="DUF306_Meta_HslJ"/>
</dbReference>
<dbReference type="Pfam" id="PF03724">
    <property type="entry name" value="META"/>
    <property type="match status" value="1"/>
</dbReference>
<sequence>MKSLRNVLLTALSLFSLLVFTQCSKKDNELSPKIASLIGNWQLAEPNSSYEVNLNFTLDEKNPPNDVTPLFGGGRSSVNEYNARFFATVDGMMVVDPIGSTKVAGEPAAMQFEQTYYTNLRAVVRYELTSDQLKLSYGGDKPGTLVYKRVK</sequence>
<evidence type="ECO:0000259" key="2">
    <source>
        <dbReference type="Pfam" id="PF03724"/>
    </source>
</evidence>
<name>A0A927ARL8_9BACT</name>
<feature type="chain" id="PRO_5037141847" evidence="1">
    <location>
        <begin position="22"/>
        <end position="151"/>
    </location>
</feature>
<feature type="domain" description="DUF306" evidence="2">
    <location>
        <begin position="73"/>
        <end position="137"/>
    </location>
</feature>
<dbReference type="EMBL" id="JACWZY010000015">
    <property type="protein sequence ID" value="MBD2702538.1"/>
    <property type="molecule type" value="Genomic_DNA"/>
</dbReference>